<dbReference type="PANTHER" id="PTHR36154">
    <property type="entry name" value="DNA-BINDING TRANSCRIPTIONAL ACTIVATOR ALPA"/>
    <property type="match status" value="1"/>
</dbReference>
<dbReference type="PANTHER" id="PTHR36154:SF1">
    <property type="entry name" value="DNA-BINDING TRANSCRIPTIONAL ACTIVATOR ALPA"/>
    <property type="match status" value="1"/>
</dbReference>
<accession>A0A7D5V7R1</accession>
<dbReference type="InterPro" id="IPR010260">
    <property type="entry name" value="AlpA"/>
</dbReference>
<dbReference type="KEGG" id="cfon:HZU75_01200"/>
<proteinExistence type="predicted"/>
<sequence length="86" mass="9425">MSATPKQICILRRKQLQDRLGIARSTLYAKLNPNSASYDPSFPRPFKLGAGARLVGWLESDVEAWILHCANPSLVANQNQFVGGAV</sequence>
<keyword evidence="2" id="KW-1185">Reference proteome</keyword>
<evidence type="ECO:0000313" key="2">
    <source>
        <dbReference type="Proteomes" id="UP000510822"/>
    </source>
</evidence>
<dbReference type="Pfam" id="PF05930">
    <property type="entry name" value="Phage_AlpA"/>
    <property type="match status" value="1"/>
</dbReference>
<reference evidence="1 2" key="1">
    <citation type="journal article" date="2016" name="Int. J. Syst. Evol. Microbiol.">
        <title>Chitinibacter fontanus sp. nov., isolated from a spring.</title>
        <authorList>
            <person name="Sheu S.Y."/>
            <person name="Li Y.S."/>
            <person name="Young C.C."/>
            <person name="Chen W.M."/>
        </authorList>
    </citation>
    <scope>NUCLEOTIDE SEQUENCE [LARGE SCALE GENOMIC DNA]</scope>
    <source>
        <strain evidence="1 2">STM-7</strain>
    </source>
</reference>
<dbReference type="RefSeq" id="WP_180307402.1">
    <property type="nucleotide sequence ID" value="NZ_CP058952.1"/>
</dbReference>
<organism evidence="1 2">
    <name type="scientific">Chitinibacter fontanus</name>
    <dbReference type="NCBI Taxonomy" id="1737446"/>
    <lineage>
        <taxon>Bacteria</taxon>
        <taxon>Pseudomonadati</taxon>
        <taxon>Pseudomonadota</taxon>
        <taxon>Betaproteobacteria</taxon>
        <taxon>Neisseriales</taxon>
        <taxon>Chitinibacteraceae</taxon>
        <taxon>Chitinibacter</taxon>
    </lineage>
</organism>
<dbReference type="Proteomes" id="UP000510822">
    <property type="component" value="Chromosome"/>
</dbReference>
<evidence type="ECO:0000313" key="1">
    <source>
        <dbReference type="EMBL" id="QLI80258.1"/>
    </source>
</evidence>
<gene>
    <name evidence="1" type="ORF">HZU75_01200</name>
</gene>
<protein>
    <submittedName>
        <fullName evidence="1">AlpA family phage regulatory protein</fullName>
    </submittedName>
</protein>
<dbReference type="EMBL" id="CP058952">
    <property type="protein sequence ID" value="QLI80258.1"/>
    <property type="molecule type" value="Genomic_DNA"/>
</dbReference>
<name>A0A7D5V7R1_9NEIS</name>
<dbReference type="InterPro" id="IPR052931">
    <property type="entry name" value="Prophage_regulatory_activator"/>
</dbReference>
<dbReference type="AlphaFoldDB" id="A0A7D5V7R1"/>